<keyword evidence="1" id="KW-0472">Membrane</keyword>
<dbReference type="GeneID" id="108677545"/>
<name>A0A8B7P5Q6_HYAAZ</name>
<feature type="transmembrane region" description="Helical" evidence="1">
    <location>
        <begin position="139"/>
        <end position="172"/>
    </location>
</feature>
<evidence type="ECO:0000256" key="1">
    <source>
        <dbReference type="SAM" id="Phobius"/>
    </source>
</evidence>
<gene>
    <name evidence="3" type="primary">LOC108677545</name>
</gene>
<dbReference type="AlphaFoldDB" id="A0A8B7P5Q6"/>
<protein>
    <submittedName>
        <fullName evidence="3">Uncharacterized protein LOC108677545</fullName>
    </submittedName>
</protein>
<organism evidence="2 3">
    <name type="scientific">Hyalella azteca</name>
    <name type="common">Amphipod</name>
    <dbReference type="NCBI Taxonomy" id="294128"/>
    <lineage>
        <taxon>Eukaryota</taxon>
        <taxon>Metazoa</taxon>
        <taxon>Ecdysozoa</taxon>
        <taxon>Arthropoda</taxon>
        <taxon>Crustacea</taxon>
        <taxon>Multicrustacea</taxon>
        <taxon>Malacostraca</taxon>
        <taxon>Eumalacostraca</taxon>
        <taxon>Peracarida</taxon>
        <taxon>Amphipoda</taxon>
        <taxon>Senticaudata</taxon>
        <taxon>Talitrida</taxon>
        <taxon>Talitroidea</taxon>
        <taxon>Hyalellidae</taxon>
        <taxon>Hyalella</taxon>
    </lineage>
</organism>
<evidence type="ECO:0000313" key="3">
    <source>
        <dbReference type="RefSeq" id="XP_018021262.1"/>
    </source>
</evidence>
<feature type="transmembrane region" description="Helical" evidence="1">
    <location>
        <begin position="36"/>
        <end position="56"/>
    </location>
</feature>
<dbReference type="Proteomes" id="UP000694843">
    <property type="component" value="Unplaced"/>
</dbReference>
<keyword evidence="1" id="KW-0812">Transmembrane</keyword>
<keyword evidence="2" id="KW-1185">Reference proteome</keyword>
<reference evidence="3" key="1">
    <citation type="submission" date="2025-08" db="UniProtKB">
        <authorList>
            <consortium name="RefSeq"/>
        </authorList>
    </citation>
    <scope>IDENTIFICATION</scope>
</reference>
<feature type="non-terminal residue" evidence="3">
    <location>
        <position position="174"/>
    </location>
</feature>
<evidence type="ECO:0000313" key="2">
    <source>
        <dbReference type="Proteomes" id="UP000694843"/>
    </source>
</evidence>
<dbReference type="KEGG" id="hazt:108677545"/>
<keyword evidence="1" id="KW-1133">Transmembrane helix</keyword>
<accession>A0A8B7P5Q6</accession>
<dbReference type="RefSeq" id="XP_018021262.1">
    <property type="nucleotide sequence ID" value="XM_018165773.1"/>
</dbReference>
<proteinExistence type="predicted"/>
<sequence>MVKTEVHLTITAVTTIPPIIPVIGKKSHSLKFRPKAGPGLWLPALLPVSCVALGILSGFSSAAPLMILSLMSCCCCYLMLHSRYSIKSLPLTSFSSESSPNQNSSESFICKKSSTLQYKSYCVALQPIKSNSTDRRLQILCISVAVILLYQAPNAGFVMAATSVLVNVVVVVVV</sequence>
<feature type="transmembrane region" description="Helical" evidence="1">
    <location>
        <begin position="6"/>
        <end position="24"/>
    </location>
</feature>